<sequence>MSDRDASQAVVSRSTAVIVLMILVCVAGIVTSLTLAAHGVLEGYLWWDGSAATAADMARGRTTLLEAMAVGAGATVLLALIRMLVRGRVGTAVWLGLTLCSGAWTTLLLVVGGAIASDMATKAGP</sequence>
<reference evidence="1 2" key="1">
    <citation type="submission" date="2017-04" db="EMBL/GenBank/DDBJ databases">
        <authorList>
            <person name="Afonso C.L."/>
            <person name="Miller P.J."/>
            <person name="Scott M.A."/>
            <person name="Spackman E."/>
            <person name="Goraichik I."/>
            <person name="Dimitrov K.M."/>
            <person name="Suarez D.L."/>
            <person name="Swayne D.E."/>
        </authorList>
    </citation>
    <scope>NUCLEOTIDE SEQUENCE [LARGE SCALE GENOMIC DNA]</scope>
    <source>
        <strain evidence="2">XA(T)</strain>
    </source>
</reference>
<accession>A0A1X9LU04</accession>
<proteinExistence type="predicted"/>
<evidence type="ECO:0000313" key="1">
    <source>
        <dbReference type="EMBL" id="ARJ05440.1"/>
    </source>
</evidence>
<dbReference type="AlphaFoldDB" id="A0A1X9LU04"/>
<gene>
    <name evidence="1" type="ORF">B5808_09545</name>
</gene>
<dbReference type="STRING" id="1619308.B5808_09545"/>
<dbReference type="KEGG" id="cphy:B5808_09545"/>
<dbReference type="RefSeq" id="WP_085019578.1">
    <property type="nucleotide sequence ID" value="NZ_BMHD01000001.1"/>
</dbReference>
<evidence type="ECO:0000313" key="2">
    <source>
        <dbReference type="Proteomes" id="UP000192775"/>
    </source>
</evidence>
<dbReference type="Proteomes" id="UP000192775">
    <property type="component" value="Chromosome"/>
</dbReference>
<protein>
    <submittedName>
        <fullName evidence="1">Uncharacterized protein</fullName>
    </submittedName>
</protein>
<dbReference type="EMBL" id="CP020715">
    <property type="protein sequence ID" value="ARJ05440.1"/>
    <property type="molecule type" value="Genomic_DNA"/>
</dbReference>
<name>A0A1X9LU04_9MICO</name>
<organism evidence="1 2">
    <name type="scientific">Cnuibacter physcomitrellae</name>
    <dbReference type="NCBI Taxonomy" id="1619308"/>
    <lineage>
        <taxon>Bacteria</taxon>
        <taxon>Bacillati</taxon>
        <taxon>Actinomycetota</taxon>
        <taxon>Actinomycetes</taxon>
        <taxon>Micrococcales</taxon>
        <taxon>Microbacteriaceae</taxon>
        <taxon>Cnuibacter</taxon>
    </lineage>
</organism>
<keyword evidence="2" id="KW-1185">Reference proteome</keyword>